<sequence>MLKRLELVGFKSFADKTRFDFAPGVTGVVGPNGSGKSNVVDAVRWILGEQSAKSLRGGEMADVIFNGSSSRKSLGMAEVTVAFDNARRLLSVDADEVQLTRRVYRDGTGEYLINGQMSRLKDIKDILLGSGAGSGGYTIIAQGRVDELLQASTKDRREIFDEAAGISRFKARKNETLRKLASVELNLTRSKDRLDTLDGQLRMLRMQAAKAQKYKEHSDRLRELRVGLSTREFRALTVALVTEQEALASLKVEVSGATTEAEQLEQRAKELDWSVSRGEEALRHHEAKLSDARQQITGFEGTLKHERVTEQSLEAELLKVGRQRADLGYRLKVIEADAARAAIEGATAESRLAEEKLHADEVNAALTATVAQLAELDREQSESLLQQMELVRESASSKSTAEATLAQVTRLQKEYTRKLADREHKSAQRATLAHALDGLSQADADVQARLNAANEQLDEQTANRDELTDQLADVQTRLEGFRVRQGDLRGRIDVLEGLERSFEGLGAGVQQVLQRIKGEEPADPGAVLHPSSALVIGLVADLLTVPREVAPLVELALGDTAQRFVVRSPEVVDAVAAAVGDVTGRVGFVPLGEPTPPSPLPEGKGEQEFGSDLSPPSFLGKGAGGLGSAFNPSPTPPLNGEGLTPPGSSLANFVSCDHPSCAALPAQLLGRVLLADTLADARWLAAVHPAHRIITRTGELLEPDGTLTIGPLKAESGLVSRKSELRELREQFRATSELITDTEIELADLRRQAESAEGVIEAVEAEIALLSDEAGDLLQRIARQRQQVENLDAEIDLNCGESRLLEQQVQECEAAWTAARMAAEEAEHAATQLTARLAEVKQALAAGAQERSAREQDHTAAQVALSRAAADRERVRERLAQIEADLRKRKIEAVDLSAADRNARGRLADCTLSALRASSGQAEAYREKESRERLVAELGEKTATDRTARERVRDRLHELRHGWQEKQSAAHARELSVHDLSARRDAVALRIREDYGIELQQITDEPHELAPDPSAAPSEEGAEAPAPDLLNAQQEIDELKRKLARLGSVNMEALEELTRVEGEFNSLQAQHDDLNAARQSLQQIMDEINGNSRSLFTDTLTAVRGYFQELFRKLFGGGQADIVLEDESDVLESGIEITARPPGKELRSLSLLSGGEKTLTAVALLLAIFRNKPSPFCILDEVDAALDEANTQRLAGVLREFLDRSQFIVITHKKRTMAAADRLWGVTMQESGISRLLPMRFEDWTDEEESTTGAAA</sequence>
<evidence type="ECO:0000256" key="3">
    <source>
        <dbReference type="ARBA" id="ARBA00022741"/>
    </source>
</evidence>
<dbReference type="SUPFAM" id="SSF57997">
    <property type="entry name" value="Tropomyosin"/>
    <property type="match status" value="1"/>
</dbReference>
<dbReference type="SMART" id="SM00968">
    <property type="entry name" value="SMC_hinge"/>
    <property type="match status" value="1"/>
</dbReference>
<dbReference type="AlphaFoldDB" id="A0A6P2DIC9"/>
<dbReference type="GO" id="GO:0007062">
    <property type="term" value="P:sister chromatid cohesion"/>
    <property type="evidence" value="ECO:0007669"/>
    <property type="project" value="InterPro"/>
</dbReference>
<dbReference type="GO" id="GO:0007059">
    <property type="term" value="P:chromosome segregation"/>
    <property type="evidence" value="ECO:0007669"/>
    <property type="project" value="UniProtKB-UniRule"/>
</dbReference>
<keyword evidence="2 7" id="KW-0963">Cytoplasm</keyword>
<keyword evidence="3 7" id="KW-0547">Nucleotide-binding</keyword>
<feature type="binding site" evidence="7">
    <location>
        <begin position="31"/>
        <end position="38"/>
    </location>
    <ligand>
        <name>ATP</name>
        <dbReference type="ChEBI" id="CHEBI:30616"/>
    </ligand>
</feature>
<dbReference type="InterPro" id="IPR003395">
    <property type="entry name" value="RecF/RecN/SMC_N"/>
</dbReference>
<dbReference type="GO" id="GO:0003677">
    <property type="term" value="F:DNA binding"/>
    <property type="evidence" value="ECO:0007669"/>
    <property type="project" value="UniProtKB-UniRule"/>
</dbReference>
<evidence type="ECO:0000256" key="6">
    <source>
        <dbReference type="ARBA" id="ARBA00023125"/>
    </source>
</evidence>
<dbReference type="GO" id="GO:0006260">
    <property type="term" value="P:DNA replication"/>
    <property type="evidence" value="ECO:0007669"/>
    <property type="project" value="UniProtKB-UniRule"/>
</dbReference>
<dbReference type="Gene3D" id="6.10.140.1720">
    <property type="match status" value="1"/>
</dbReference>
<dbReference type="SUPFAM" id="SSF52540">
    <property type="entry name" value="P-loop containing nucleoside triphosphate hydrolases"/>
    <property type="match status" value="1"/>
</dbReference>
<evidence type="ECO:0000256" key="1">
    <source>
        <dbReference type="ARBA" id="ARBA00004496"/>
    </source>
</evidence>
<dbReference type="InterPro" id="IPR010935">
    <property type="entry name" value="SMC_hinge"/>
</dbReference>
<accession>A0A6P2DIC9</accession>
<dbReference type="HAMAP" id="MF_01894">
    <property type="entry name" value="Smc_prok"/>
    <property type="match status" value="1"/>
</dbReference>
<dbReference type="InterPro" id="IPR024704">
    <property type="entry name" value="SMC"/>
</dbReference>
<dbReference type="PANTHER" id="PTHR43977">
    <property type="entry name" value="STRUCTURAL MAINTENANCE OF CHROMOSOMES PROTEIN 3"/>
    <property type="match status" value="1"/>
</dbReference>
<dbReference type="InterPro" id="IPR011890">
    <property type="entry name" value="SMC_prok"/>
</dbReference>
<comment type="function">
    <text evidence="7">Required for chromosome condensation and partitioning.</text>
</comment>
<dbReference type="FunFam" id="3.40.50.300:FF:000901">
    <property type="entry name" value="Chromosome partition protein Smc"/>
    <property type="match status" value="1"/>
</dbReference>
<feature type="coiled-coil region" evidence="7">
    <location>
        <begin position="725"/>
        <end position="794"/>
    </location>
</feature>
<comment type="similarity">
    <text evidence="7">Belongs to the SMC family.</text>
</comment>
<dbReference type="GO" id="GO:0016887">
    <property type="term" value="F:ATP hydrolysis activity"/>
    <property type="evidence" value="ECO:0007669"/>
    <property type="project" value="InterPro"/>
</dbReference>
<comment type="subunit">
    <text evidence="7">Homodimer.</text>
</comment>
<evidence type="ECO:0000313" key="11">
    <source>
        <dbReference type="Proteomes" id="UP000464178"/>
    </source>
</evidence>
<protein>
    <recommendedName>
        <fullName evidence="7">Chromosome partition protein Smc</fullName>
    </recommendedName>
</protein>
<keyword evidence="6 7" id="KW-0238">DNA-binding</keyword>
<feature type="coiled-coil region" evidence="7">
    <location>
        <begin position="336"/>
        <end position="379"/>
    </location>
</feature>
<evidence type="ECO:0000256" key="7">
    <source>
        <dbReference type="HAMAP-Rule" id="MF_01894"/>
    </source>
</evidence>
<feature type="coiled-coil region" evidence="7">
    <location>
        <begin position="443"/>
        <end position="484"/>
    </location>
</feature>
<comment type="subcellular location">
    <subcellularLocation>
        <location evidence="1 7">Cytoplasm</location>
    </subcellularLocation>
</comment>
<dbReference type="RefSeq" id="WP_162672610.1">
    <property type="nucleotide sequence ID" value="NZ_LR593886.1"/>
</dbReference>
<keyword evidence="4 7" id="KW-0067">ATP-binding</keyword>
<dbReference type="GO" id="GO:0030261">
    <property type="term" value="P:chromosome condensation"/>
    <property type="evidence" value="ECO:0007669"/>
    <property type="project" value="InterPro"/>
</dbReference>
<name>A0A6P2DIC9_9BACT</name>
<feature type="domain" description="SMC hinge" evidence="9">
    <location>
        <begin position="533"/>
        <end position="685"/>
    </location>
</feature>
<feature type="region of interest" description="Disordered" evidence="8">
    <location>
        <begin position="848"/>
        <end position="867"/>
    </location>
</feature>
<dbReference type="GO" id="GO:0005694">
    <property type="term" value="C:chromosome"/>
    <property type="evidence" value="ECO:0007669"/>
    <property type="project" value="InterPro"/>
</dbReference>
<evidence type="ECO:0000256" key="2">
    <source>
        <dbReference type="ARBA" id="ARBA00022490"/>
    </source>
</evidence>
<proteinExistence type="inferred from homology"/>
<feature type="region of interest" description="Disordered" evidence="8">
    <location>
        <begin position="1002"/>
        <end position="1023"/>
    </location>
</feature>
<dbReference type="KEGG" id="gms:SOIL9_76690"/>
<dbReference type="Pfam" id="PF06470">
    <property type="entry name" value="SMC_hinge"/>
    <property type="match status" value="1"/>
</dbReference>
<dbReference type="EMBL" id="LR593886">
    <property type="protein sequence ID" value="VTS01980.1"/>
    <property type="molecule type" value="Genomic_DNA"/>
</dbReference>
<dbReference type="CDD" id="cd03278">
    <property type="entry name" value="ABC_SMC_barmotin"/>
    <property type="match status" value="2"/>
</dbReference>
<dbReference type="InterPro" id="IPR027417">
    <property type="entry name" value="P-loop_NTPase"/>
</dbReference>
<reference evidence="10 11" key="1">
    <citation type="submission" date="2019-05" db="EMBL/GenBank/DDBJ databases">
        <authorList>
            <consortium name="Science for Life Laboratories"/>
        </authorList>
    </citation>
    <scope>NUCLEOTIDE SEQUENCE [LARGE SCALE GENOMIC DNA]</scope>
    <source>
        <strain evidence="10">Soil9</strain>
    </source>
</reference>
<feature type="coiled-coil region" evidence="7">
    <location>
        <begin position="247"/>
        <end position="295"/>
    </location>
</feature>
<evidence type="ECO:0000256" key="8">
    <source>
        <dbReference type="SAM" id="MobiDB-lite"/>
    </source>
</evidence>
<dbReference type="InterPro" id="IPR036277">
    <property type="entry name" value="SMC_hinge_sf"/>
</dbReference>
<feature type="compositionally biased region" description="Low complexity" evidence="8">
    <location>
        <begin position="1011"/>
        <end position="1023"/>
    </location>
</feature>
<dbReference type="Gene3D" id="1.20.1060.20">
    <property type="match status" value="2"/>
</dbReference>
<evidence type="ECO:0000256" key="5">
    <source>
        <dbReference type="ARBA" id="ARBA00023054"/>
    </source>
</evidence>
<keyword evidence="11" id="KW-1185">Reference proteome</keyword>
<organism evidence="10 11">
    <name type="scientific">Gemmata massiliana</name>
    <dbReference type="NCBI Taxonomy" id="1210884"/>
    <lineage>
        <taxon>Bacteria</taxon>
        <taxon>Pseudomonadati</taxon>
        <taxon>Planctomycetota</taxon>
        <taxon>Planctomycetia</taxon>
        <taxon>Gemmatales</taxon>
        <taxon>Gemmataceae</taxon>
        <taxon>Gemmata</taxon>
    </lineage>
</organism>
<feature type="region of interest" description="Disordered" evidence="8">
    <location>
        <begin position="590"/>
        <end position="644"/>
    </location>
</feature>
<dbReference type="Pfam" id="PF02463">
    <property type="entry name" value="SMC_N"/>
    <property type="match status" value="1"/>
</dbReference>
<gene>
    <name evidence="7" type="primary">smc</name>
    <name evidence="10" type="ORF">SOIL9_76690</name>
</gene>
<dbReference type="Gene3D" id="3.30.70.1620">
    <property type="match status" value="1"/>
</dbReference>
<comment type="domain">
    <text evidence="7">Contains large globular domains required for ATP hydrolysis at each terminus and a third globular domain forming a flexible hinge near the middle of the molecule. These domains are separated by coiled-coil structures.</text>
</comment>
<dbReference type="PIRSF" id="PIRSF005719">
    <property type="entry name" value="SMC"/>
    <property type="match status" value="1"/>
</dbReference>
<keyword evidence="5 7" id="KW-0175">Coiled coil</keyword>
<evidence type="ECO:0000256" key="4">
    <source>
        <dbReference type="ARBA" id="ARBA00022840"/>
    </source>
</evidence>
<feature type="coiled-coil region" evidence="7">
    <location>
        <begin position="1029"/>
        <end position="1091"/>
    </location>
</feature>
<evidence type="ECO:0000259" key="9">
    <source>
        <dbReference type="SMART" id="SM00968"/>
    </source>
</evidence>
<evidence type="ECO:0000313" key="10">
    <source>
        <dbReference type="EMBL" id="VTS01980.1"/>
    </source>
</evidence>
<dbReference type="Gene3D" id="3.40.50.300">
    <property type="entry name" value="P-loop containing nucleotide triphosphate hydrolases"/>
    <property type="match status" value="2"/>
</dbReference>
<dbReference type="Proteomes" id="UP000464178">
    <property type="component" value="Chromosome"/>
</dbReference>
<dbReference type="SUPFAM" id="SSF75553">
    <property type="entry name" value="Smc hinge domain"/>
    <property type="match status" value="1"/>
</dbReference>
<dbReference type="GO" id="GO:0005737">
    <property type="term" value="C:cytoplasm"/>
    <property type="evidence" value="ECO:0007669"/>
    <property type="project" value="UniProtKB-SubCell"/>
</dbReference>
<dbReference type="GO" id="GO:0005524">
    <property type="term" value="F:ATP binding"/>
    <property type="evidence" value="ECO:0007669"/>
    <property type="project" value="UniProtKB-UniRule"/>
</dbReference>